<dbReference type="InterPro" id="IPR027901">
    <property type="entry name" value="CFAP90"/>
</dbReference>
<dbReference type="AlphaFoldDB" id="A0AAW1CSP9"/>
<comment type="caution">
    <text evidence="1">The sequence shown here is derived from an EMBL/GenBank/DDBJ whole genome shotgun (WGS) entry which is preliminary data.</text>
</comment>
<reference evidence="1 2" key="1">
    <citation type="submission" date="2022-12" db="EMBL/GenBank/DDBJ databases">
        <title>Chromosome-level genome assembly of true bugs.</title>
        <authorList>
            <person name="Ma L."/>
            <person name="Li H."/>
        </authorList>
    </citation>
    <scope>NUCLEOTIDE SEQUENCE [LARGE SCALE GENOMIC DNA]</scope>
    <source>
        <strain evidence="1">Lab_2022b</strain>
    </source>
</reference>
<sequence>MAAKQIKAKSDWNSPVQKDLALKTVWQRLTYERIDLQAFREEPKITYYNKKSKQDKVCEYDIRFNFSLDFDPKAHRDDRHNLDVVRNNIHHEERNRVIPITSSQIYGHKRYNLEGPCLISHKRTRVMAEVLRRFRVNVKPHKKLPENTAYPVL</sequence>
<name>A0AAW1CSP9_9HEMI</name>
<dbReference type="Pfam" id="PF15074">
    <property type="entry name" value="CFAP90"/>
    <property type="match status" value="1"/>
</dbReference>
<keyword evidence="2" id="KW-1185">Reference proteome</keyword>
<dbReference type="Proteomes" id="UP001461498">
    <property type="component" value="Unassembled WGS sequence"/>
</dbReference>
<dbReference type="EMBL" id="JAPXFL010000011">
    <property type="protein sequence ID" value="KAK9499290.1"/>
    <property type="molecule type" value="Genomic_DNA"/>
</dbReference>
<gene>
    <name evidence="1" type="ORF">O3M35_002347</name>
</gene>
<evidence type="ECO:0000313" key="2">
    <source>
        <dbReference type="Proteomes" id="UP001461498"/>
    </source>
</evidence>
<dbReference type="PANTHER" id="PTHR34444">
    <property type="entry name" value="LOC361192"/>
    <property type="match status" value="1"/>
</dbReference>
<accession>A0AAW1CSP9</accession>
<organism evidence="1 2">
    <name type="scientific">Rhynocoris fuscipes</name>
    <dbReference type="NCBI Taxonomy" id="488301"/>
    <lineage>
        <taxon>Eukaryota</taxon>
        <taxon>Metazoa</taxon>
        <taxon>Ecdysozoa</taxon>
        <taxon>Arthropoda</taxon>
        <taxon>Hexapoda</taxon>
        <taxon>Insecta</taxon>
        <taxon>Pterygota</taxon>
        <taxon>Neoptera</taxon>
        <taxon>Paraneoptera</taxon>
        <taxon>Hemiptera</taxon>
        <taxon>Heteroptera</taxon>
        <taxon>Panheteroptera</taxon>
        <taxon>Cimicomorpha</taxon>
        <taxon>Reduviidae</taxon>
        <taxon>Harpactorinae</taxon>
        <taxon>Harpactorini</taxon>
        <taxon>Rhynocoris</taxon>
    </lineage>
</organism>
<proteinExistence type="predicted"/>
<evidence type="ECO:0000313" key="1">
    <source>
        <dbReference type="EMBL" id="KAK9499290.1"/>
    </source>
</evidence>
<protein>
    <submittedName>
        <fullName evidence="1">Uncharacterized protein</fullName>
    </submittedName>
</protein>
<dbReference type="PANTHER" id="PTHR34444:SF3">
    <property type="match status" value="1"/>
</dbReference>